<evidence type="ECO:0000259" key="5">
    <source>
        <dbReference type="PROSITE" id="PS50893"/>
    </source>
</evidence>
<dbReference type="AlphaFoldDB" id="A0A4Q7MI66"/>
<dbReference type="InterPro" id="IPR027417">
    <property type="entry name" value="P-loop_NTPase"/>
</dbReference>
<dbReference type="InterPro" id="IPR003593">
    <property type="entry name" value="AAA+_ATPase"/>
</dbReference>
<evidence type="ECO:0000256" key="3">
    <source>
        <dbReference type="ARBA" id="ARBA00022741"/>
    </source>
</evidence>
<comment type="similarity">
    <text evidence="1">Belongs to the ABC transporter superfamily.</text>
</comment>
<dbReference type="Pfam" id="PF00005">
    <property type="entry name" value="ABC_tran"/>
    <property type="match status" value="1"/>
</dbReference>
<dbReference type="Gene3D" id="3.40.50.300">
    <property type="entry name" value="P-loop containing nucleotide triphosphate hydrolases"/>
    <property type="match status" value="1"/>
</dbReference>
<dbReference type="SUPFAM" id="SSF52540">
    <property type="entry name" value="P-loop containing nucleoside triphosphate hydrolases"/>
    <property type="match status" value="1"/>
</dbReference>
<gene>
    <name evidence="6" type="ORF">EV187_2147</name>
</gene>
<dbReference type="EMBL" id="SGWY01000002">
    <property type="protein sequence ID" value="RZS66422.1"/>
    <property type="molecule type" value="Genomic_DNA"/>
</dbReference>
<dbReference type="PROSITE" id="PS50893">
    <property type="entry name" value="ABC_TRANSPORTER_2"/>
    <property type="match status" value="1"/>
</dbReference>
<name>A0A4Q7MI66_9MICO</name>
<keyword evidence="2" id="KW-0813">Transport</keyword>
<evidence type="ECO:0000313" key="6">
    <source>
        <dbReference type="EMBL" id="RZS66422.1"/>
    </source>
</evidence>
<dbReference type="Proteomes" id="UP000293289">
    <property type="component" value="Unassembled WGS sequence"/>
</dbReference>
<dbReference type="PROSITE" id="PS00211">
    <property type="entry name" value="ABC_TRANSPORTER_1"/>
    <property type="match status" value="1"/>
</dbReference>
<feature type="domain" description="ABC transporter" evidence="5">
    <location>
        <begin position="4"/>
        <end position="234"/>
    </location>
</feature>
<organism evidence="6 7">
    <name type="scientific">Agromyces ramosus</name>
    <dbReference type="NCBI Taxonomy" id="33879"/>
    <lineage>
        <taxon>Bacteria</taxon>
        <taxon>Bacillati</taxon>
        <taxon>Actinomycetota</taxon>
        <taxon>Actinomycetes</taxon>
        <taxon>Micrococcales</taxon>
        <taxon>Microbacteriaceae</taxon>
        <taxon>Agromyces</taxon>
    </lineage>
</organism>
<dbReference type="PANTHER" id="PTHR43335">
    <property type="entry name" value="ABC TRANSPORTER, ATP-BINDING PROTEIN"/>
    <property type="match status" value="1"/>
</dbReference>
<keyword evidence="3" id="KW-0547">Nucleotide-binding</keyword>
<dbReference type="GO" id="GO:0005524">
    <property type="term" value="F:ATP binding"/>
    <property type="evidence" value="ECO:0007669"/>
    <property type="project" value="UniProtKB-KW"/>
</dbReference>
<dbReference type="InterPro" id="IPR003439">
    <property type="entry name" value="ABC_transporter-like_ATP-bd"/>
</dbReference>
<dbReference type="PANTHER" id="PTHR43335:SF4">
    <property type="entry name" value="ABC TRANSPORTER, ATP-BINDING PROTEIN"/>
    <property type="match status" value="1"/>
</dbReference>
<accession>A0A4Q7MI66</accession>
<keyword evidence="7" id="KW-1185">Reference proteome</keyword>
<evidence type="ECO:0000256" key="1">
    <source>
        <dbReference type="ARBA" id="ARBA00005417"/>
    </source>
</evidence>
<dbReference type="GO" id="GO:0016887">
    <property type="term" value="F:ATP hydrolysis activity"/>
    <property type="evidence" value="ECO:0007669"/>
    <property type="project" value="InterPro"/>
</dbReference>
<evidence type="ECO:0000256" key="4">
    <source>
        <dbReference type="ARBA" id="ARBA00022840"/>
    </source>
</evidence>
<proteinExistence type="inferred from homology"/>
<dbReference type="InterPro" id="IPR017871">
    <property type="entry name" value="ABC_transporter-like_CS"/>
</dbReference>
<keyword evidence="4 6" id="KW-0067">ATP-binding</keyword>
<dbReference type="SMART" id="SM00382">
    <property type="entry name" value="AAA"/>
    <property type="match status" value="1"/>
</dbReference>
<comment type="caution">
    <text evidence="6">The sequence shown here is derived from an EMBL/GenBank/DDBJ whole genome shotgun (WGS) entry which is preliminary data.</text>
</comment>
<protein>
    <submittedName>
        <fullName evidence="6">ABC-2 type transport system ATP-binding protein</fullName>
    </submittedName>
</protein>
<dbReference type="RefSeq" id="WP_207221799.1">
    <property type="nucleotide sequence ID" value="NZ_SGWY01000002.1"/>
</dbReference>
<evidence type="ECO:0000256" key="2">
    <source>
        <dbReference type="ARBA" id="ARBA00022448"/>
    </source>
</evidence>
<sequence length="239" mass="24942">MTRLETRAVSRAFAGGVGVKNVSIVVEQGEVHALVGLNGAGKTTLMRLMLGMLRPDSGSVTIDGVGVGAVVSSAWASVGHLVETPFAYAELDTTSNLKMAAQLRLTAPSAVGNMVGAAVEEFGLASFANVRAGRLSLGNKQRLGVAAALQHNPGLVVLDEPTNALDPAGVILVREAIRRRRNDGAAVLVSSHHLDEVTRVADRISVMNRGSIIGTLEPSTPDIERAFFAAVLADDETRA</sequence>
<reference evidence="6 7" key="1">
    <citation type="submission" date="2019-02" db="EMBL/GenBank/DDBJ databases">
        <title>Genomic Encyclopedia of Type Strains, Phase IV (KMG-IV): sequencing the most valuable type-strain genomes for metagenomic binning, comparative biology and taxonomic classification.</title>
        <authorList>
            <person name="Goeker M."/>
        </authorList>
    </citation>
    <scope>NUCLEOTIDE SEQUENCE [LARGE SCALE GENOMIC DNA]</scope>
    <source>
        <strain evidence="6 7">DSM 43045</strain>
    </source>
</reference>
<evidence type="ECO:0000313" key="7">
    <source>
        <dbReference type="Proteomes" id="UP000293289"/>
    </source>
</evidence>